<feature type="region of interest" description="Disordered" evidence="1">
    <location>
        <begin position="142"/>
        <end position="161"/>
    </location>
</feature>
<dbReference type="SUPFAM" id="SSF46626">
    <property type="entry name" value="Cytochrome c"/>
    <property type="match status" value="1"/>
</dbReference>
<dbReference type="GO" id="GO:0020037">
    <property type="term" value="F:heme binding"/>
    <property type="evidence" value="ECO:0007669"/>
    <property type="project" value="InterPro"/>
</dbReference>
<accession>A0A939IJF0</accession>
<dbReference type="InterPro" id="IPR036909">
    <property type="entry name" value="Cyt_c-like_dom_sf"/>
</dbReference>
<evidence type="ECO:0008006" key="5">
    <source>
        <dbReference type="Google" id="ProtNLM"/>
    </source>
</evidence>
<evidence type="ECO:0000256" key="2">
    <source>
        <dbReference type="SAM" id="SignalP"/>
    </source>
</evidence>
<sequence>MRALRLFFSIHAAWLAVSLAAVAAEGPPSGLGAAMNYQLHCEGCHKADGTGQPGFIPRFTGVIGGLLAAPSGRDYLARVPGVAQSLLSDGDTAAVLNWILRTYDPAGIPADFRPYRAGDIARARRAPLSDATVHRQRLVNGLAGPGIDADRDSQPAPLTAN</sequence>
<evidence type="ECO:0000313" key="4">
    <source>
        <dbReference type="Proteomes" id="UP000664303"/>
    </source>
</evidence>
<gene>
    <name evidence="3" type="ORF">JYP50_13370</name>
</gene>
<name>A0A939IJF0_9GAMM</name>
<evidence type="ECO:0000256" key="1">
    <source>
        <dbReference type="SAM" id="MobiDB-lite"/>
    </source>
</evidence>
<dbReference type="RefSeq" id="WP_206561045.1">
    <property type="nucleotide sequence ID" value="NZ_JAFKCZ010000009.1"/>
</dbReference>
<comment type="caution">
    <text evidence="3">The sequence shown here is derived from an EMBL/GenBank/DDBJ whole genome shotgun (WGS) entry which is preliminary data.</text>
</comment>
<dbReference type="GO" id="GO:0009055">
    <property type="term" value="F:electron transfer activity"/>
    <property type="evidence" value="ECO:0007669"/>
    <property type="project" value="InterPro"/>
</dbReference>
<dbReference type="Gene3D" id="1.10.760.10">
    <property type="entry name" value="Cytochrome c-like domain"/>
    <property type="match status" value="1"/>
</dbReference>
<dbReference type="Proteomes" id="UP000664303">
    <property type="component" value="Unassembled WGS sequence"/>
</dbReference>
<keyword evidence="4" id="KW-1185">Reference proteome</keyword>
<protein>
    <recommendedName>
        <fullName evidence="5">Cytochrome C</fullName>
    </recommendedName>
</protein>
<reference evidence="3" key="1">
    <citation type="submission" date="2021-02" db="EMBL/GenBank/DDBJ databases">
        <title>PHA producing bacteria isolated from coastal sediment in Guangdong, Shenzhen.</title>
        <authorList>
            <person name="Zheng W."/>
            <person name="Yu S."/>
            <person name="Huang Y."/>
        </authorList>
    </citation>
    <scope>NUCLEOTIDE SEQUENCE</scope>
    <source>
        <strain evidence="3">TN14-10</strain>
    </source>
</reference>
<feature type="signal peptide" evidence="2">
    <location>
        <begin position="1"/>
        <end position="23"/>
    </location>
</feature>
<feature type="chain" id="PRO_5038141823" description="Cytochrome C" evidence="2">
    <location>
        <begin position="24"/>
        <end position="161"/>
    </location>
</feature>
<organism evidence="3 4">
    <name type="scientific">Parahaliea mediterranea</name>
    <dbReference type="NCBI Taxonomy" id="651086"/>
    <lineage>
        <taxon>Bacteria</taxon>
        <taxon>Pseudomonadati</taxon>
        <taxon>Pseudomonadota</taxon>
        <taxon>Gammaproteobacteria</taxon>
        <taxon>Cellvibrionales</taxon>
        <taxon>Halieaceae</taxon>
        <taxon>Parahaliea</taxon>
    </lineage>
</organism>
<proteinExistence type="predicted"/>
<dbReference type="AlphaFoldDB" id="A0A939IJF0"/>
<evidence type="ECO:0000313" key="3">
    <source>
        <dbReference type="EMBL" id="MBN7797594.1"/>
    </source>
</evidence>
<keyword evidence="2" id="KW-0732">Signal</keyword>
<dbReference type="EMBL" id="JAFKCZ010000009">
    <property type="protein sequence ID" value="MBN7797594.1"/>
    <property type="molecule type" value="Genomic_DNA"/>
</dbReference>